<comment type="function">
    <text evidence="2">Long-chain fatty alcohol oxidase involved in the omega-oxidation pathway of lipid degradation.</text>
</comment>
<dbReference type="InterPro" id="IPR012400">
    <property type="entry name" value="Long_Oxdase"/>
</dbReference>
<comment type="catalytic activity">
    <reaction evidence="1 12">
        <text>a long-chain primary fatty alcohol + O2 = a long-chain fatty aldehyde + H2O2</text>
        <dbReference type="Rhea" id="RHEA:22756"/>
        <dbReference type="ChEBI" id="CHEBI:15379"/>
        <dbReference type="ChEBI" id="CHEBI:16240"/>
        <dbReference type="ChEBI" id="CHEBI:17176"/>
        <dbReference type="ChEBI" id="CHEBI:77396"/>
        <dbReference type="EC" id="1.1.3.20"/>
    </reaction>
</comment>
<gene>
    <name evidence="15" type="ORF">QBC34DRAFT_15183</name>
</gene>
<dbReference type="PANTHER" id="PTHR46056:SF12">
    <property type="entry name" value="LONG-CHAIN-ALCOHOL OXIDASE"/>
    <property type="match status" value="1"/>
</dbReference>
<dbReference type="PROSITE" id="PS50206">
    <property type="entry name" value="RHODANESE_3"/>
    <property type="match status" value="1"/>
</dbReference>
<evidence type="ECO:0000256" key="11">
    <source>
        <dbReference type="ARBA" id="ARBA00023136"/>
    </source>
</evidence>
<dbReference type="InterPro" id="IPR001763">
    <property type="entry name" value="Rhodanese-like_dom"/>
</dbReference>
<keyword evidence="11" id="KW-0472">Membrane</keyword>
<dbReference type="Pfam" id="PF00732">
    <property type="entry name" value="GMC_oxred_N"/>
    <property type="match status" value="1"/>
</dbReference>
<reference evidence="15" key="1">
    <citation type="journal article" date="2023" name="Mol. Phylogenet. Evol.">
        <title>Genome-scale phylogeny and comparative genomics of the fungal order Sordariales.</title>
        <authorList>
            <person name="Hensen N."/>
            <person name="Bonometti L."/>
            <person name="Westerberg I."/>
            <person name="Brannstrom I.O."/>
            <person name="Guillou S."/>
            <person name="Cros-Aarteil S."/>
            <person name="Calhoun S."/>
            <person name="Haridas S."/>
            <person name="Kuo A."/>
            <person name="Mondo S."/>
            <person name="Pangilinan J."/>
            <person name="Riley R."/>
            <person name="LaButti K."/>
            <person name="Andreopoulos B."/>
            <person name="Lipzen A."/>
            <person name="Chen C."/>
            <person name="Yan M."/>
            <person name="Daum C."/>
            <person name="Ng V."/>
            <person name="Clum A."/>
            <person name="Steindorff A."/>
            <person name="Ohm R.A."/>
            <person name="Martin F."/>
            <person name="Silar P."/>
            <person name="Natvig D.O."/>
            <person name="Lalanne C."/>
            <person name="Gautier V."/>
            <person name="Ament-Velasquez S.L."/>
            <person name="Kruys A."/>
            <person name="Hutchinson M.I."/>
            <person name="Powell A.J."/>
            <person name="Barry K."/>
            <person name="Miller A.N."/>
            <person name="Grigoriev I.V."/>
            <person name="Debuchy R."/>
            <person name="Gladieux P."/>
            <person name="Hiltunen Thoren M."/>
            <person name="Johannesson H."/>
        </authorList>
    </citation>
    <scope>NUCLEOTIDE SEQUENCE</scope>
    <source>
        <strain evidence="15">PSN243</strain>
    </source>
</reference>
<feature type="domain" description="Rhodanese" evidence="14">
    <location>
        <begin position="224"/>
        <end position="265"/>
    </location>
</feature>
<dbReference type="InterPro" id="IPR000172">
    <property type="entry name" value="GMC_OxRdtase_N"/>
</dbReference>
<reference evidence="15" key="2">
    <citation type="submission" date="2023-05" db="EMBL/GenBank/DDBJ databases">
        <authorList>
            <consortium name="Lawrence Berkeley National Laboratory"/>
            <person name="Steindorff A."/>
            <person name="Hensen N."/>
            <person name="Bonometti L."/>
            <person name="Westerberg I."/>
            <person name="Brannstrom I.O."/>
            <person name="Guillou S."/>
            <person name="Cros-Aarteil S."/>
            <person name="Calhoun S."/>
            <person name="Haridas S."/>
            <person name="Kuo A."/>
            <person name="Mondo S."/>
            <person name="Pangilinan J."/>
            <person name="Riley R."/>
            <person name="Labutti K."/>
            <person name="Andreopoulos B."/>
            <person name="Lipzen A."/>
            <person name="Chen C."/>
            <person name="Yanf M."/>
            <person name="Daum C."/>
            <person name="Ng V."/>
            <person name="Clum A."/>
            <person name="Ohm R."/>
            <person name="Martin F."/>
            <person name="Silar P."/>
            <person name="Natvig D."/>
            <person name="Lalanne C."/>
            <person name="Gautier V."/>
            <person name="Ament-Velasquez S.L."/>
            <person name="Kruys A."/>
            <person name="Hutchinson M.I."/>
            <person name="Powell A.J."/>
            <person name="Barry K."/>
            <person name="Miller A.N."/>
            <person name="Grigoriev I.V."/>
            <person name="Debuchy R."/>
            <person name="Gladieux P."/>
            <person name="Thoren M.H."/>
            <person name="Johannesson H."/>
        </authorList>
    </citation>
    <scope>NUCLEOTIDE SEQUENCE</scope>
    <source>
        <strain evidence="15">PSN243</strain>
    </source>
</reference>
<comment type="similarity">
    <text evidence="4 12">Belongs to the GMC oxidoreductase family.</text>
</comment>
<dbReference type="GO" id="GO:0050660">
    <property type="term" value="F:flavin adenine dinucleotide binding"/>
    <property type="evidence" value="ECO:0007669"/>
    <property type="project" value="InterPro"/>
</dbReference>
<evidence type="ECO:0000256" key="9">
    <source>
        <dbReference type="ARBA" id="ARBA00022989"/>
    </source>
</evidence>
<comment type="subcellular location">
    <subcellularLocation>
        <location evidence="3">Membrane</location>
    </subcellularLocation>
</comment>
<comment type="caution">
    <text evidence="15">The sequence shown here is derived from an EMBL/GenBank/DDBJ whole genome shotgun (WGS) entry which is preliminary data.</text>
</comment>
<evidence type="ECO:0000256" key="7">
    <source>
        <dbReference type="ARBA" id="ARBA00022692"/>
    </source>
</evidence>
<dbReference type="PANTHER" id="PTHR46056">
    <property type="entry name" value="LONG-CHAIN-ALCOHOL OXIDASE"/>
    <property type="match status" value="1"/>
</dbReference>
<evidence type="ECO:0000256" key="8">
    <source>
        <dbReference type="ARBA" id="ARBA00022827"/>
    </source>
</evidence>
<dbReference type="InterPro" id="IPR007867">
    <property type="entry name" value="GMC_OxRtase_C"/>
</dbReference>
<feature type="active site" description="Proton acceptor" evidence="13">
    <location>
        <position position="701"/>
    </location>
</feature>
<keyword evidence="9" id="KW-1133">Transmembrane helix</keyword>
<evidence type="ECO:0000256" key="2">
    <source>
        <dbReference type="ARBA" id="ARBA00003842"/>
    </source>
</evidence>
<dbReference type="Gene3D" id="3.50.50.60">
    <property type="entry name" value="FAD/NAD(P)-binding domain"/>
    <property type="match status" value="2"/>
</dbReference>
<dbReference type="Proteomes" id="UP001321760">
    <property type="component" value="Unassembled WGS sequence"/>
</dbReference>
<evidence type="ECO:0000256" key="6">
    <source>
        <dbReference type="ARBA" id="ARBA00022630"/>
    </source>
</evidence>
<dbReference type="InterPro" id="IPR036188">
    <property type="entry name" value="FAD/NAD-bd_sf"/>
</dbReference>
<dbReference type="Pfam" id="PF05199">
    <property type="entry name" value="GMC_oxred_C"/>
    <property type="match status" value="1"/>
</dbReference>
<evidence type="ECO:0000256" key="12">
    <source>
        <dbReference type="PIRNR" id="PIRNR028937"/>
    </source>
</evidence>
<evidence type="ECO:0000256" key="5">
    <source>
        <dbReference type="ARBA" id="ARBA00013125"/>
    </source>
</evidence>
<evidence type="ECO:0000313" key="15">
    <source>
        <dbReference type="EMBL" id="KAK4456309.1"/>
    </source>
</evidence>
<dbReference type="GO" id="GO:0016020">
    <property type="term" value="C:membrane"/>
    <property type="evidence" value="ECO:0007669"/>
    <property type="project" value="UniProtKB-SubCell"/>
</dbReference>
<evidence type="ECO:0000256" key="1">
    <source>
        <dbReference type="ARBA" id="ARBA00000920"/>
    </source>
</evidence>
<evidence type="ECO:0000256" key="4">
    <source>
        <dbReference type="ARBA" id="ARBA00010790"/>
    </source>
</evidence>
<keyword evidence="6" id="KW-0285">Flavoprotein</keyword>
<keyword evidence="8" id="KW-0274">FAD</keyword>
<accession>A0AAV9H8T1</accession>
<sequence length="767" mass="82037">MTAIGPTPPPLPPAPTGDFFDATQWGVITALLDAVIPSITAASTITEGIAKTHSGVNDDVLEQATARIRTEMAFPPSPELLKSLLEERPSSSPAMQEAVRRTLSSVPEASRRKLGGALTALSTRAGSFILTGSTTPVHEQSLAEREALLQNWSQSWFGTPRVLFKTFTTLGKVAWLTNSTLLTEAAGFPTVPTNWKLPESTFDFGFLKFDDSPADEPAVVETDVVVIGSGCGGGVAAKVLAEAGHRVLVVDKGYHFDASQLPMTQTSGPYHMYENHGILTSVDGSLNLVAGSCWGGGGSINWSVSLQTQGFVRHEWADKHGLPFFETAKYQACLDRVCKFMGVIEGDEVKQTHRGKVLLEGSRKLGWPAAVCPQNTGGGEHSCGHCHLGCGTGEKQGPAVCWLPAAAKNGAKFVEGLTVEEIIWDEKYEETGERKAVGVRGVWTSRDATGGVSGPEEGRTKREVLVKAKKVILSAGTLNSPLLLMKSGLTVGGFSWQGFMHVADVETQNPHIGSNLHVHPVNFITAVFDEDVKPWEGGIITSVCTNFENLDGKGHGAKLESTCMVPYALLSGYPWRSGLDFKLNALRLRHMAGFISLARDRDTGRVFPDPISGKPTVDYRISPFDNAHVLEGMVGLAKICYVSGAKEIHPFVSGVEPFVRSDKPDGKSAVPCITDPEFTAWLGKLKASGNGHPYAPYTSAHQMGTCRMSSHPGAGVVDSKGRVWEAEGVYVADASVFPSASGVNPMVTAMAIADWIAQNVSEDLKAK</sequence>
<keyword evidence="16" id="KW-1185">Reference proteome</keyword>
<name>A0AAV9H8T1_9PEZI</name>
<dbReference type="SUPFAM" id="SSF51905">
    <property type="entry name" value="FAD/NAD(P)-binding domain"/>
    <property type="match status" value="1"/>
</dbReference>
<evidence type="ECO:0000313" key="16">
    <source>
        <dbReference type="Proteomes" id="UP001321760"/>
    </source>
</evidence>
<evidence type="ECO:0000256" key="10">
    <source>
        <dbReference type="ARBA" id="ARBA00023002"/>
    </source>
</evidence>
<protein>
    <recommendedName>
        <fullName evidence="5 12">Long-chain-alcohol oxidase</fullName>
        <ecNumber evidence="5 12">1.1.3.20</ecNumber>
    </recommendedName>
</protein>
<dbReference type="EMBL" id="MU865913">
    <property type="protein sequence ID" value="KAK4456309.1"/>
    <property type="molecule type" value="Genomic_DNA"/>
</dbReference>
<keyword evidence="7" id="KW-0812">Transmembrane</keyword>
<evidence type="ECO:0000256" key="3">
    <source>
        <dbReference type="ARBA" id="ARBA00004370"/>
    </source>
</evidence>
<organism evidence="15 16">
    <name type="scientific">Podospora aff. communis PSN243</name>
    <dbReference type="NCBI Taxonomy" id="3040156"/>
    <lineage>
        <taxon>Eukaryota</taxon>
        <taxon>Fungi</taxon>
        <taxon>Dikarya</taxon>
        <taxon>Ascomycota</taxon>
        <taxon>Pezizomycotina</taxon>
        <taxon>Sordariomycetes</taxon>
        <taxon>Sordariomycetidae</taxon>
        <taxon>Sordariales</taxon>
        <taxon>Podosporaceae</taxon>
        <taxon>Podospora</taxon>
    </lineage>
</organism>
<evidence type="ECO:0000259" key="14">
    <source>
        <dbReference type="PROSITE" id="PS50206"/>
    </source>
</evidence>
<evidence type="ECO:0000256" key="13">
    <source>
        <dbReference type="PIRSR" id="PIRSR028937-1"/>
    </source>
</evidence>
<dbReference type="PIRSF" id="PIRSF028937">
    <property type="entry name" value="Lg_Ch_AO"/>
    <property type="match status" value="1"/>
</dbReference>
<dbReference type="EC" id="1.1.3.20" evidence="5 12"/>
<keyword evidence="10 12" id="KW-0560">Oxidoreductase</keyword>
<proteinExistence type="inferred from homology"/>
<dbReference type="GO" id="GO:0046577">
    <property type="term" value="F:long-chain-alcohol oxidase activity"/>
    <property type="evidence" value="ECO:0007669"/>
    <property type="project" value="UniProtKB-EC"/>
</dbReference>
<dbReference type="AlphaFoldDB" id="A0AAV9H8T1"/>